<protein>
    <submittedName>
        <fullName evidence="17">LEAF RUST 10 DISEASE-RESISTANCE LOCUS RECEPTOR-LIKE PROTEIN KINASE-like 1.1 isoform X1</fullName>
    </submittedName>
</protein>
<feature type="transmembrane region" description="Helical" evidence="14">
    <location>
        <begin position="262"/>
        <end position="285"/>
    </location>
</feature>
<dbReference type="KEGG" id="adu:107467207"/>
<evidence type="ECO:0000313" key="16">
    <source>
        <dbReference type="Proteomes" id="UP000515211"/>
    </source>
</evidence>
<keyword evidence="8 12" id="KW-0067">ATP-binding</keyword>
<reference evidence="16" key="1">
    <citation type="journal article" date="2016" name="Nat. Genet.">
        <title>The genome sequences of Arachis duranensis and Arachis ipaensis, the diploid ancestors of cultivated peanut.</title>
        <authorList>
            <person name="Bertioli D.J."/>
            <person name="Cannon S.B."/>
            <person name="Froenicke L."/>
            <person name="Huang G."/>
            <person name="Farmer A.D."/>
            <person name="Cannon E.K."/>
            <person name="Liu X."/>
            <person name="Gao D."/>
            <person name="Clevenger J."/>
            <person name="Dash S."/>
            <person name="Ren L."/>
            <person name="Moretzsohn M.C."/>
            <person name="Shirasawa K."/>
            <person name="Huang W."/>
            <person name="Vidigal B."/>
            <person name="Abernathy B."/>
            <person name="Chu Y."/>
            <person name="Niederhuth C.E."/>
            <person name="Umale P."/>
            <person name="Araujo A.C."/>
            <person name="Kozik A."/>
            <person name="Kim K.D."/>
            <person name="Burow M.D."/>
            <person name="Varshney R.K."/>
            <person name="Wang X."/>
            <person name="Zhang X."/>
            <person name="Barkley N."/>
            <person name="Guimaraes P.M."/>
            <person name="Isobe S."/>
            <person name="Guo B."/>
            <person name="Liao B."/>
            <person name="Stalker H.T."/>
            <person name="Schmitz R.J."/>
            <person name="Scheffler B.E."/>
            <person name="Leal-Bertioli S.C."/>
            <person name="Xun X."/>
            <person name="Jackson S.A."/>
            <person name="Michelmore R."/>
            <person name="Ozias-Akins P."/>
        </authorList>
    </citation>
    <scope>NUCLEOTIDE SEQUENCE [LARGE SCALE GENOMIC DNA]</scope>
    <source>
        <strain evidence="16">cv. V14167</strain>
    </source>
</reference>
<evidence type="ECO:0000256" key="6">
    <source>
        <dbReference type="ARBA" id="ARBA00022741"/>
    </source>
</evidence>
<evidence type="ECO:0000256" key="9">
    <source>
        <dbReference type="ARBA" id="ARBA00022989"/>
    </source>
</evidence>
<dbReference type="Pfam" id="PF07714">
    <property type="entry name" value="PK_Tyr_Ser-Thr"/>
    <property type="match status" value="1"/>
</dbReference>
<feature type="region of interest" description="Disordered" evidence="13">
    <location>
        <begin position="630"/>
        <end position="659"/>
    </location>
</feature>
<keyword evidence="16" id="KW-1185">Reference proteome</keyword>
<dbReference type="InterPro" id="IPR000719">
    <property type="entry name" value="Prot_kinase_dom"/>
</dbReference>
<evidence type="ECO:0000259" key="15">
    <source>
        <dbReference type="PROSITE" id="PS50011"/>
    </source>
</evidence>
<dbReference type="InterPro" id="IPR008271">
    <property type="entry name" value="Ser/Thr_kinase_AS"/>
</dbReference>
<evidence type="ECO:0000256" key="13">
    <source>
        <dbReference type="SAM" id="MobiDB-lite"/>
    </source>
</evidence>
<dbReference type="SUPFAM" id="SSF56112">
    <property type="entry name" value="Protein kinase-like (PK-like)"/>
    <property type="match status" value="1"/>
</dbReference>
<keyword evidence="2" id="KW-0723">Serine/threonine-protein kinase</keyword>
<keyword evidence="5" id="KW-0732">Signal</keyword>
<evidence type="ECO:0000256" key="8">
    <source>
        <dbReference type="ARBA" id="ARBA00022840"/>
    </source>
</evidence>
<gene>
    <name evidence="17" type="primary">LOC107467207</name>
</gene>
<dbReference type="Proteomes" id="UP000515211">
    <property type="component" value="Chromosome 9"/>
</dbReference>
<dbReference type="GeneID" id="107467207"/>
<keyword evidence="4 14" id="KW-0812">Transmembrane</keyword>
<accession>A0A6P5MW07</accession>
<evidence type="ECO:0000256" key="7">
    <source>
        <dbReference type="ARBA" id="ARBA00022777"/>
    </source>
</evidence>
<dbReference type="GO" id="GO:0005524">
    <property type="term" value="F:ATP binding"/>
    <property type="evidence" value="ECO:0007669"/>
    <property type="project" value="UniProtKB-UniRule"/>
</dbReference>
<dbReference type="PROSITE" id="PS00107">
    <property type="entry name" value="PROTEIN_KINASE_ATP"/>
    <property type="match status" value="1"/>
</dbReference>
<evidence type="ECO:0000256" key="4">
    <source>
        <dbReference type="ARBA" id="ARBA00022692"/>
    </source>
</evidence>
<feature type="compositionally biased region" description="Polar residues" evidence="13">
    <location>
        <begin position="647"/>
        <end position="659"/>
    </location>
</feature>
<dbReference type="Gene3D" id="1.10.510.10">
    <property type="entry name" value="Transferase(Phosphotransferase) domain 1"/>
    <property type="match status" value="1"/>
</dbReference>
<evidence type="ECO:0000256" key="10">
    <source>
        <dbReference type="ARBA" id="ARBA00023136"/>
    </source>
</evidence>
<dbReference type="GO" id="GO:0004674">
    <property type="term" value="F:protein serine/threonine kinase activity"/>
    <property type="evidence" value="ECO:0007669"/>
    <property type="project" value="UniProtKB-KW"/>
</dbReference>
<reference evidence="17" key="2">
    <citation type="submission" date="2025-08" db="UniProtKB">
        <authorList>
            <consortium name="RefSeq"/>
        </authorList>
    </citation>
    <scope>IDENTIFICATION</scope>
    <source>
        <tissue evidence="17">Whole plant</tissue>
    </source>
</reference>
<keyword evidence="3" id="KW-0808">Transferase</keyword>
<dbReference type="AlphaFoldDB" id="A0A6P5MW07"/>
<evidence type="ECO:0000256" key="2">
    <source>
        <dbReference type="ARBA" id="ARBA00022527"/>
    </source>
</evidence>
<dbReference type="GO" id="GO:0005886">
    <property type="term" value="C:plasma membrane"/>
    <property type="evidence" value="ECO:0007669"/>
    <property type="project" value="UniProtKB-ARBA"/>
</dbReference>
<dbReference type="InterPro" id="IPR011009">
    <property type="entry name" value="Kinase-like_dom_sf"/>
</dbReference>
<evidence type="ECO:0000256" key="14">
    <source>
        <dbReference type="SAM" id="Phobius"/>
    </source>
</evidence>
<evidence type="ECO:0000313" key="17">
    <source>
        <dbReference type="RefSeq" id="XP_020987008.1"/>
    </source>
</evidence>
<comment type="subcellular location">
    <subcellularLocation>
        <location evidence="1">Membrane</location>
        <topology evidence="1">Single-pass membrane protein</topology>
    </subcellularLocation>
</comment>
<name>A0A6P5MW07_ARADU</name>
<evidence type="ECO:0000256" key="12">
    <source>
        <dbReference type="PROSITE-ProRule" id="PRU10141"/>
    </source>
</evidence>
<dbReference type="PANTHER" id="PTHR46008">
    <property type="entry name" value="LEAF RUST 10 DISEASE-RESISTANCE LOCUS RECEPTOR-LIKE PROTEIN KINASE-LIKE 1.4"/>
    <property type="match status" value="1"/>
</dbReference>
<dbReference type="RefSeq" id="XP_020987008.1">
    <property type="nucleotide sequence ID" value="XM_021131349.2"/>
</dbReference>
<evidence type="ECO:0000256" key="5">
    <source>
        <dbReference type="ARBA" id="ARBA00022729"/>
    </source>
</evidence>
<dbReference type="PROSITE" id="PS50011">
    <property type="entry name" value="PROTEIN_KINASE_DOM"/>
    <property type="match status" value="1"/>
</dbReference>
<feature type="binding site" evidence="12">
    <location>
        <position position="353"/>
    </location>
    <ligand>
        <name>ATP</name>
        <dbReference type="ChEBI" id="CHEBI:30616"/>
    </ligand>
</feature>
<dbReference type="Gene3D" id="3.30.200.20">
    <property type="entry name" value="Phosphorylase Kinase, domain 1"/>
    <property type="match status" value="1"/>
</dbReference>
<evidence type="ECO:0000256" key="1">
    <source>
        <dbReference type="ARBA" id="ARBA00004167"/>
    </source>
</evidence>
<organism evidence="16 17">
    <name type="scientific">Arachis duranensis</name>
    <name type="common">Wild peanut</name>
    <dbReference type="NCBI Taxonomy" id="130453"/>
    <lineage>
        <taxon>Eukaryota</taxon>
        <taxon>Viridiplantae</taxon>
        <taxon>Streptophyta</taxon>
        <taxon>Embryophyta</taxon>
        <taxon>Tracheophyta</taxon>
        <taxon>Spermatophyta</taxon>
        <taxon>Magnoliopsida</taxon>
        <taxon>eudicotyledons</taxon>
        <taxon>Gunneridae</taxon>
        <taxon>Pentapetalae</taxon>
        <taxon>rosids</taxon>
        <taxon>fabids</taxon>
        <taxon>Fabales</taxon>
        <taxon>Fabaceae</taxon>
        <taxon>Papilionoideae</taxon>
        <taxon>50 kb inversion clade</taxon>
        <taxon>dalbergioids sensu lato</taxon>
        <taxon>Dalbergieae</taxon>
        <taxon>Pterocarpus clade</taxon>
        <taxon>Arachis</taxon>
    </lineage>
</organism>
<dbReference type="PANTHER" id="PTHR46008:SF2">
    <property type="entry name" value="LEAF RUST 10 DISEASE-RESISTANCE LOCUS RECEPTOR-LIKE PROTEIN KINASE-LIKE 1.4"/>
    <property type="match status" value="1"/>
</dbReference>
<evidence type="ECO:0000256" key="3">
    <source>
        <dbReference type="ARBA" id="ARBA00022679"/>
    </source>
</evidence>
<keyword evidence="10 14" id="KW-0472">Membrane</keyword>
<sequence length="673" mass="75277">MQHNPCSTLPSFQMAPLFLLKTLILCELMFVVHVKAESEKCPTSFECGKLGTIMFPFTDSKWPHCGVLAIHGCHDNNRNAQQVIVLNDKPNGRFSVLNIDFHTITITDLTLLKSLKSQSQTQRCKAFSNNLSLPLMPSSPLGYSYAKFNKTLFTCPSNNLTLPPGFYNYNNCSNYHIYYDGFQQRLGDSPDFRWPGPLAACSKINFALKDVTNDRDPFSFLSDQIEVEVELSSDCRHCIHHRRGHCQLDSQRNFLCVTDMSLAMKLGLGIGVSVIIIIGVLLIIWSRKARCGVGLSPNTEPESCSVFFGIPVFSYKDLELATKYFDRSRVLGDGGFGTVYYGKLKDGREVAIKRLYEHNYRRVEQFMNEVKILTRLRHANLVSLYGCTSRHSHELLLVYEFISNGTVASHLHGGSARPAFLPWHIRMKVAIETATALAYLHASDIIHRDVKTNNILLDNSFCVKVADFGMSRLFPNDVTHVSTAPQGTPGYLDPEYHQFYQLTSKSDVYSFGVVLIELISSMPAIDMRRHKDEISLANLATNKISKGAIAELVDPSLGFESDSDVRRGVNLVAELAFQCLQRDRDLRPSMDAVLEALRKTESKTEEAEVSHGDAHSAAGHEEMKVLNQMNATPSSSPTAVTDKWDSESTTTPPSVTAQSRIQSKNAILFYRSS</sequence>
<dbReference type="InterPro" id="IPR001245">
    <property type="entry name" value="Ser-Thr/Tyr_kinase_cat_dom"/>
</dbReference>
<keyword evidence="11" id="KW-0325">Glycoprotein</keyword>
<dbReference type="SMART" id="SM00220">
    <property type="entry name" value="S_TKc"/>
    <property type="match status" value="1"/>
</dbReference>
<keyword evidence="7" id="KW-0418">Kinase</keyword>
<proteinExistence type="predicted"/>
<feature type="transmembrane region" description="Helical" evidence="14">
    <location>
        <begin position="12"/>
        <end position="32"/>
    </location>
</feature>
<keyword evidence="6 12" id="KW-0547">Nucleotide-binding</keyword>
<feature type="compositionally biased region" description="Polar residues" evidence="13">
    <location>
        <begin position="630"/>
        <end position="639"/>
    </location>
</feature>
<feature type="domain" description="Protein kinase" evidence="15">
    <location>
        <begin position="325"/>
        <end position="601"/>
    </location>
</feature>
<evidence type="ECO:0000256" key="11">
    <source>
        <dbReference type="ARBA" id="ARBA00023180"/>
    </source>
</evidence>
<keyword evidence="9 14" id="KW-1133">Transmembrane helix</keyword>
<dbReference type="InterPro" id="IPR017441">
    <property type="entry name" value="Protein_kinase_ATP_BS"/>
</dbReference>
<dbReference type="PROSITE" id="PS00108">
    <property type="entry name" value="PROTEIN_KINASE_ST"/>
    <property type="match status" value="1"/>
</dbReference>
<dbReference type="FunFam" id="1.10.510.10:FF:000161">
    <property type="entry name" value="Wall-associated receptor kinase-like 20"/>
    <property type="match status" value="1"/>
</dbReference>